<dbReference type="PANTHER" id="PTHR21143">
    <property type="entry name" value="INVERTEBRATE GUSTATORY RECEPTOR"/>
    <property type="match status" value="1"/>
</dbReference>
<keyword evidence="3 8" id="KW-0812">Transmembrane</keyword>
<dbReference type="InterPro" id="IPR013604">
    <property type="entry name" value="7TM_chemorcpt"/>
</dbReference>
<evidence type="ECO:0000313" key="9">
    <source>
        <dbReference type="EMBL" id="CAG6446336.1"/>
    </source>
</evidence>
<dbReference type="GO" id="GO:0030424">
    <property type="term" value="C:axon"/>
    <property type="evidence" value="ECO:0007669"/>
    <property type="project" value="TreeGrafter"/>
</dbReference>
<dbReference type="GO" id="GO:0050909">
    <property type="term" value="P:sensory perception of taste"/>
    <property type="evidence" value="ECO:0007669"/>
    <property type="project" value="InterPro"/>
</dbReference>
<proteinExistence type="predicted"/>
<accession>A0A8D8ET61</accession>
<evidence type="ECO:0000256" key="6">
    <source>
        <dbReference type="ARBA" id="ARBA00023170"/>
    </source>
</evidence>
<feature type="transmembrane region" description="Helical" evidence="8">
    <location>
        <begin position="38"/>
        <end position="61"/>
    </location>
</feature>
<comment type="subcellular location">
    <subcellularLocation>
        <location evidence="1">Cell membrane</location>
        <topology evidence="1">Multi-pass membrane protein</topology>
    </subcellularLocation>
</comment>
<evidence type="ECO:0000256" key="7">
    <source>
        <dbReference type="ARBA" id="ARBA00023224"/>
    </source>
</evidence>
<keyword evidence="2" id="KW-1003">Cell membrane</keyword>
<dbReference type="Pfam" id="PF08395">
    <property type="entry name" value="7tm_7"/>
    <property type="match status" value="1"/>
</dbReference>
<organism evidence="9">
    <name type="scientific">Culex pipiens</name>
    <name type="common">House mosquito</name>
    <dbReference type="NCBI Taxonomy" id="7175"/>
    <lineage>
        <taxon>Eukaryota</taxon>
        <taxon>Metazoa</taxon>
        <taxon>Ecdysozoa</taxon>
        <taxon>Arthropoda</taxon>
        <taxon>Hexapoda</taxon>
        <taxon>Insecta</taxon>
        <taxon>Pterygota</taxon>
        <taxon>Neoptera</taxon>
        <taxon>Endopterygota</taxon>
        <taxon>Diptera</taxon>
        <taxon>Nematocera</taxon>
        <taxon>Culicoidea</taxon>
        <taxon>Culicidae</taxon>
        <taxon>Culicinae</taxon>
        <taxon>Culicini</taxon>
        <taxon>Culex</taxon>
        <taxon>Culex</taxon>
    </lineage>
</organism>
<evidence type="ECO:0000256" key="4">
    <source>
        <dbReference type="ARBA" id="ARBA00022989"/>
    </source>
</evidence>
<dbReference type="EMBL" id="HBUE01006769">
    <property type="protein sequence ID" value="CAG6446336.1"/>
    <property type="molecule type" value="Transcribed_RNA"/>
</dbReference>
<reference evidence="9" key="1">
    <citation type="submission" date="2021-05" db="EMBL/GenBank/DDBJ databases">
        <authorList>
            <person name="Alioto T."/>
            <person name="Alioto T."/>
            <person name="Gomez Garrido J."/>
        </authorList>
    </citation>
    <scope>NUCLEOTIDE SEQUENCE</scope>
</reference>
<dbReference type="GO" id="GO:0030425">
    <property type="term" value="C:dendrite"/>
    <property type="evidence" value="ECO:0007669"/>
    <property type="project" value="TreeGrafter"/>
</dbReference>
<evidence type="ECO:0000256" key="3">
    <source>
        <dbReference type="ARBA" id="ARBA00022692"/>
    </source>
</evidence>
<keyword evidence="5 8" id="KW-0472">Membrane</keyword>
<evidence type="ECO:0000256" key="8">
    <source>
        <dbReference type="SAM" id="Phobius"/>
    </source>
</evidence>
<keyword evidence="4 8" id="KW-1133">Transmembrane helix</keyword>
<sequence>MVAAEMPAETDRLRQLHEVYLRLGRTTRLTNRSFGVQNLILILYQFVTLVELGYTTAMAMAQSPKDWTGAMLWWIWFLLKVFTLCYCCEISVEEATKSAQILQKCKIALQHQSVDNLSKQSPYQRNVHRKIAQFTCIGLFDISRTTFFAVITQRLTRRWGPPGAQNSGDFGDVLVMVAPSVG</sequence>
<dbReference type="PANTHER" id="PTHR21143:SF121">
    <property type="entry name" value="GUSTATORY AND ODORANT RECEPTOR 21A"/>
    <property type="match status" value="1"/>
</dbReference>
<keyword evidence="7" id="KW-0807">Transducer</keyword>
<evidence type="ECO:0000256" key="5">
    <source>
        <dbReference type="ARBA" id="ARBA00023136"/>
    </source>
</evidence>
<evidence type="ECO:0000256" key="2">
    <source>
        <dbReference type="ARBA" id="ARBA00022475"/>
    </source>
</evidence>
<dbReference type="GO" id="GO:0043025">
    <property type="term" value="C:neuronal cell body"/>
    <property type="evidence" value="ECO:0007669"/>
    <property type="project" value="TreeGrafter"/>
</dbReference>
<dbReference type="GO" id="GO:0005886">
    <property type="term" value="C:plasma membrane"/>
    <property type="evidence" value="ECO:0007669"/>
    <property type="project" value="UniProtKB-SubCell"/>
</dbReference>
<name>A0A8D8ET61_CULPI</name>
<evidence type="ECO:0000256" key="1">
    <source>
        <dbReference type="ARBA" id="ARBA00004651"/>
    </source>
</evidence>
<feature type="transmembrane region" description="Helical" evidence="8">
    <location>
        <begin position="73"/>
        <end position="92"/>
    </location>
</feature>
<keyword evidence="6" id="KW-0675">Receptor</keyword>
<dbReference type="AlphaFoldDB" id="A0A8D8ET61"/>
<protein>
    <submittedName>
        <fullName evidence="9">(northern house mosquito) hypothetical protein</fullName>
    </submittedName>
</protein>
<dbReference type="GO" id="GO:0007165">
    <property type="term" value="P:signal transduction"/>
    <property type="evidence" value="ECO:0007669"/>
    <property type="project" value="UniProtKB-KW"/>
</dbReference>